<evidence type="ECO:0000259" key="10">
    <source>
        <dbReference type="Pfam" id="PF02670"/>
    </source>
</evidence>
<protein>
    <recommendedName>
        <fullName evidence="9">1-deoxy-D-xylulose 5-phosphate reductoisomerase</fullName>
        <shortName evidence="9">DXP reductoisomerase</shortName>
        <ecNumber evidence="9">1.1.1.267</ecNumber>
    </recommendedName>
    <alternativeName>
        <fullName evidence="9">1-deoxyxylulose-5-phosphate reductoisomerase</fullName>
    </alternativeName>
    <alternativeName>
        <fullName evidence="9">2-C-methyl-D-erythritol 4-phosphate synthase</fullName>
    </alternativeName>
</protein>
<feature type="binding site" evidence="9">
    <location>
        <position position="13"/>
    </location>
    <ligand>
        <name>NADPH</name>
        <dbReference type="ChEBI" id="CHEBI:57783"/>
    </ligand>
</feature>
<dbReference type="EC" id="1.1.1.267" evidence="9"/>
<keyword evidence="14" id="KW-1185">Reference proteome</keyword>
<dbReference type="OrthoDB" id="9806546at2"/>
<dbReference type="SUPFAM" id="SSF55347">
    <property type="entry name" value="Glyceraldehyde-3-phosphate dehydrogenase-like, C-terminal domain"/>
    <property type="match status" value="1"/>
</dbReference>
<proteinExistence type="inferred from homology"/>
<feature type="binding site" evidence="9">
    <location>
        <position position="16"/>
    </location>
    <ligand>
        <name>NADPH</name>
        <dbReference type="ChEBI" id="CHEBI:57783"/>
    </ligand>
</feature>
<evidence type="ECO:0000256" key="6">
    <source>
        <dbReference type="ARBA" id="ARBA00023211"/>
    </source>
</evidence>
<dbReference type="InterPro" id="IPR003821">
    <property type="entry name" value="DXP_reductoisomerase"/>
</dbReference>
<keyword evidence="3 9" id="KW-0479">Metal-binding</keyword>
<feature type="binding site" evidence="9">
    <location>
        <position position="135"/>
    </location>
    <ligand>
        <name>NADPH</name>
        <dbReference type="ChEBI" id="CHEBI:57783"/>
    </ligand>
</feature>
<dbReference type="SUPFAM" id="SSF51735">
    <property type="entry name" value="NAD(P)-binding Rossmann-fold domains"/>
    <property type="match status" value="1"/>
</dbReference>
<feature type="binding site" evidence="9">
    <location>
        <position position="134"/>
    </location>
    <ligand>
        <name>1-deoxy-D-xylulose 5-phosphate</name>
        <dbReference type="ChEBI" id="CHEBI:57792"/>
    </ligand>
</feature>
<reference evidence="13 14" key="1">
    <citation type="journal article" date="2018" name="Genome Announc.">
        <title>Draft Genome Sequence of "Candidatus Phycosocius bacilliformis," an Alphaproteobacterial Ectosymbiont of the Hydrocarbon-Producing Green Alga Botryococcus braunii.</title>
        <authorList>
            <person name="Tanabe Y."/>
            <person name="Yamaguchi H."/>
            <person name="Watanabe M.M."/>
        </authorList>
    </citation>
    <scope>NUCLEOTIDE SEQUENCE [LARGE SCALE GENOMIC DNA]</scope>
    <source>
        <strain evidence="13 14">BOTRYCO-2</strain>
    </source>
</reference>
<comment type="caution">
    <text evidence="9">Lacks conserved residue(s) required for the propagation of feature annotation.</text>
</comment>
<evidence type="ECO:0000256" key="2">
    <source>
        <dbReference type="ARBA" id="ARBA00006825"/>
    </source>
</evidence>
<dbReference type="GO" id="GO:0051484">
    <property type="term" value="P:isopentenyl diphosphate biosynthetic process, methylerythritol 4-phosphate pathway involved in terpenoid biosynthetic process"/>
    <property type="evidence" value="ECO:0007669"/>
    <property type="project" value="UniProtKB-ARBA"/>
</dbReference>
<organism evidence="13 14">
    <name type="scientific">Candidatus Phycosocius bacilliformis</name>
    <dbReference type="NCBI Taxonomy" id="1445552"/>
    <lineage>
        <taxon>Bacteria</taxon>
        <taxon>Pseudomonadati</taxon>
        <taxon>Pseudomonadota</taxon>
        <taxon>Alphaproteobacteria</taxon>
        <taxon>Caulobacterales</taxon>
        <taxon>Caulobacterales incertae sedis</taxon>
        <taxon>Candidatus Phycosocius</taxon>
    </lineage>
</organism>
<dbReference type="InterPro" id="IPR026877">
    <property type="entry name" value="DXPR_C"/>
</dbReference>
<comment type="similarity">
    <text evidence="2 9">Belongs to the DXR family.</text>
</comment>
<feature type="binding site" evidence="9">
    <location>
        <position position="133"/>
    </location>
    <ligand>
        <name>NADPH</name>
        <dbReference type="ChEBI" id="CHEBI:57783"/>
    </ligand>
</feature>
<gene>
    <name evidence="9 13" type="primary">dxr</name>
    <name evidence="13" type="ORF">PbB2_03054</name>
</gene>
<dbReference type="GO" id="GO:0070402">
    <property type="term" value="F:NADPH binding"/>
    <property type="evidence" value="ECO:0007669"/>
    <property type="project" value="InterPro"/>
</dbReference>
<dbReference type="HAMAP" id="MF_00183">
    <property type="entry name" value="DXP_reductoisom"/>
    <property type="match status" value="1"/>
</dbReference>
<comment type="cofactor">
    <cofactor evidence="9">
        <name>Mg(2+)</name>
        <dbReference type="ChEBI" id="CHEBI:18420"/>
    </cofactor>
    <cofactor evidence="9">
        <name>Mn(2+)</name>
        <dbReference type="ChEBI" id="CHEBI:29035"/>
    </cofactor>
</comment>
<comment type="pathway">
    <text evidence="1 9">Isoprenoid biosynthesis; isopentenyl diphosphate biosynthesis via DXP pathway; isopentenyl diphosphate from 1-deoxy-D-xylulose 5-phosphate: step 1/6.</text>
</comment>
<evidence type="ECO:0000256" key="7">
    <source>
        <dbReference type="ARBA" id="ARBA00023229"/>
    </source>
</evidence>
<feature type="domain" description="1-deoxy-D-xylulose 5-phosphate reductoisomerase N-terminal" evidence="10">
    <location>
        <begin position="7"/>
        <end position="141"/>
    </location>
</feature>
<dbReference type="Pfam" id="PF13288">
    <property type="entry name" value="DXPR_C"/>
    <property type="match status" value="1"/>
</dbReference>
<keyword evidence="7 9" id="KW-0414">Isoprene biosynthesis</keyword>
<accession>A0A2P2EE65</accession>
<dbReference type="PANTHER" id="PTHR30525">
    <property type="entry name" value="1-DEOXY-D-XYLULOSE 5-PHOSPHATE REDUCTOISOMERASE"/>
    <property type="match status" value="1"/>
</dbReference>
<dbReference type="RefSeq" id="WP_108986250.1">
    <property type="nucleotide sequence ID" value="NZ_BFBR01000013.1"/>
</dbReference>
<name>A0A2P2EE65_9PROT</name>
<dbReference type="GO" id="GO:0016853">
    <property type="term" value="F:isomerase activity"/>
    <property type="evidence" value="ECO:0007669"/>
    <property type="project" value="UniProtKB-KW"/>
</dbReference>
<evidence type="ECO:0000256" key="9">
    <source>
        <dbReference type="HAMAP-Rule" id="MF_00183"/>
    </source>
</evidence>
<dbReference type="GO" id="GO:0030145">
    <property type="term" value="F:manganese ion binding"/>
    <property type="evidence" value="ECO:0007669"/>
    <property type="project" value="TreeGrafter"/>
</dbReference>
<dbReference type="InterPro" id="IPR013644">
    <property type="entry name" value="DXP_reductoisomerase_C"/>
</dbReference>
<dbReference type="PANTHER" id="PTHR30525:SF0">
    <property type="entry name" value="1-DEOXY-D-XYLULOSE 5-PHOSPHATE REDUCTOISOMERASE, CHLOROPLASTIC"/>
    <property type="match status" value="1"/>
</dbReference>
<feature type="binding site" evidence="9">
    <location>
        <position position="228"/>
    </location>
    <ligand>
        <name>1-deoxy-D-xylulose 5-phosphate</name>
        <dbReference type="ChEBI" id="CHEBI:57792"/>
    </ligand>
</feature>
<evidence type="ECO:0000256" key="4">
    <source>
        <dbReference type="ARBA" id="ARBA00022857"/>
    </source>
</evidence>
<feature type="binding site" evidence="9">
    <location>
        <position position="206"/>
    </location>
    <ligand>
        <name>1-deoxy-D-xylulose 5-phosphate</name>
        <dbReference type="ChEBI" id="CHEBI:57792"/>
    </ligand>
</feature>
<dbReference type="Gene3D" id="3.40.50.720">
    <property type="entry name" value="NAD(P)-binding Rossmann-like Domain"/>
    <property type="match status" value="1"/>
</dbReference>
<evidence type="ECO:0000256" key="5">
    <source>
        <dbReference type="ARBA" id="ARBA00023002"/>
    </source>
</evidence>
<feature type="domain" description="1-deoxy-D-xylulose 5-phosphate reductoisomerase C-terminal" evidence="11">
    <location>
        <begin position="155"/>
        <end position="236"/>
    </location>
</feature>
<dbReference type="FunFam" id="3.40.50.720:FF:000045">
    <property type="entry name" value="1-deoxy-D-xylulose 5-phosphate reductoisomerase"/>
    <property type="match status" value="1"/>
</dbReference>
<dbReference type="InterPro" id="IPR036291">
    <property type="entry name" value="NAD(P)-bd_dom_sf"/>
</dbReference>
<feature type="binding site" evidence="9">
    <location>
        <position position="183"/>
    </location>
    <ligand>
        <name>1-deoxy-D-xylulose 5-phosphate</name>
        <dbReference type="ChEBI" id="CHEBI:57792"/>
    </ligand>
</feature>
<feature type="binding site" evidence="9">
    <location>
        <position position="14"/>
    </location>
    <ligand>
        <name>NADPH</name>
        <dbReference type="ChEBI" id="CHEBI:57783"/>
    </ligand>
</feature>
<dbReference type="PIRSF" id="PIRSF006205">
    <property type="entry name" value="Dxp_reductismrs"/>
    <property type="match status" value="1"/>
</dbReference>
<feature type="domain" description="DXP reductoisomerase C-terminal" evidence="12">
    <location>
        <begin position="268"/>
        <end position="388"/>
    </location>
</feature>
<feature type="binding site" evidence="9">
    <location>
        <position position="224"/>
    </location>
    <ligand>
        <name>1-deoxy-D-xylulose 5-phosphate</name>
        <dbReference type="ChEBI" id="CHEBI:57792"/>
    </ligand>
</feature>
<dbReference type="InterPro" id="IPR036169">
    <property type="entry name" value="DXPR_C_sf"/>
</dbReference>
<evidence type="ECO:0000313" key="14">
    <source>
        <dbReference type="Proteomes" id="UP000245086"/>
    </source>
</evidence>
<dbReference type="Pfam" id="PF08436">
    <property type="entry name" value="DXP_redisom_C"/>
    <property type="match status" value="1"/>
</dbReference>
<feature type="binding site" evidence="9">
    <location>
        <position position="160"/>
    </location>
    <ligand>
        <name>1-deoxy-D-xylulose 5-phosphate</name>
        <dbReference type="ChEBI" id="CHEBI:57792"/>
    </ligand>
</feature>
<keyword evidence="6 9" id="KW-0464">Manganese</keyword>
<feature type="binding site" evidence="9">
    <location>
        <position position="219"/>
    </location>
    <ligand>
        <name>1-deoxy-D-xylulose 5-phosphate</name>
        <dbReference type="ChEBI" id="CHEBI:57792"/>
    </ligand>
</feature>
<dbReference type="Pfam" id="PF02670">
    <property type="entry name" value="DXP_reductoisom"/>
    <property type="match status" value="1"/>
</dbReference>
<dbReference type="GO" id="GO:0030604">
    <property type="term" value="F:1-deoxy-D-xylulose-5-phosphate reductoisomerase activity"/>
    <property type="evidence" value="ECO:0007669"/>
    <property type="project" value="UniProtKB-UniRule"/>
</dbReference>
<feature type="binding site" evidence="9">
    <location>
        <position position="161"/>
    </location>
    <ligand>
        <name>1-deoxy-D-xylulose 5-phosphate</name>
        <dbReference type="ChEBI" id="CHEBI:57792"/>
    </ligand>
</feature>
<feature type="binding site" evidence="9">
    <location>
        <position position="228"/>
    </location>
    <ligand>
        <name>Mn(2+)</name>
        <dbReference type="ChEBI" id="CHEBI:29035"/>
    </ligand>
</feature>
<dbReference type="EMBL" id="BFBR01000013">
    <property type="protein sequence ID" value="GBF59358.1"/>
    <property type="molecule type" value="Genomic_DNA"/>
</dbReference>
<keyword evidence="4 9" id="KW-0521">NADP</keyword>
<evidence type="ECO:0000313" key="13">
    <source>
        <dbReference type="EMBL" id="GBF59358.1"/>
    </source>
</evidence>
<keyword evidence="9" id="KW-0460">Magnesium</keyword>
<evidence type="ECO:0000256" key="3">
    <source>
        <dbReference type="ARBA" id="ARBA00022723"/>
    </source>
</evidence>
<feature type="binding site" evidence="9">
    <location>
        <position position="212"/>
    </location>
    <ligand>
        <name>NADPH</name>
        <dbReference type="ChEBI" id="CHEBI:57783"/>
    </ligand>
</feature>
<dbReference type="AlphaFoldDB" id="A0A2P2EE65"/>
<feature type="binding site" evidence="9">
    <location>
        <position position="15"/>
    </location>
    <ligand>
        <name>NADPH</name>
        <dbReference type="ChEBI" id="CHEBI:57783"/>
    </ligand>
</feature>
<comment type="catalytic activity">
    <reaction evidence="8">
        <text>2-C-methyl-D-erythritol 4-phosphate + NADP(+) = 1-deoxy-D-xylulose 5-phosphate + NADPH + H(+)</text>
        <dbReference type="Rhea" id="RHEA:13717"/>
        <dbReference type="ChEBI" id="CHEBI:15378"/>
        <dbReference type="ChEBI" id="CHEBI:57783"/>
        <dbReference type="ChEBI" id="CHEBI:57792"/>
        <dbReference type="ChEBI" id="CHEBI:58262"/>
        <dbReference type="ChEBI" id="CHEBI:58349"/>
        <dbReference type="EC" id="1.1.1.267"/>
    </reaction>
    <physiologicalReaction direction="right-to-left" evidence="8">
        <dbReference type="Rhea" id="RHEA:13719"/>
    </physiologicalReaction>
</comment>
<evidence type="ECO:0000259" key="12">
    <source>
        <dbReference type="Pfam" id="PF13288"/>
    </source>
</evidence>
<comment type="function">
    <text evidence="9">Catalyzes the NADPH-dependent rearrangement and reduction of 1-deoxy-D-xylulose-5-phosphate (DXP) to 2-C-methyl-D-erythritol 4-phosphate (MEP).</text>
</comment>
<feature type="binding site" evidence="9">
    <location>
        <position position="161"/>
    </location>
    <ligand>
        <name>Mn(2+)</name>
        <dbReference type="ChEBI" id="CHEBI:29035"/>
    </ligand>
</feature>
<keyword evidence="13" id="KW-0413">Isomerase</keyword>
<feature type="binding site" evidence="9">
    <location>
        <position position="225"/>
    </location>
    <ligand>
        <name>1-deoxy-D-xylulose 5-phosphate</name>
        <dbReference type="ChEBI" id="CHEBI:57792"/>
    </ligand>
</feature>
<dbReference type="InterPro" id="IPR013512">
    <property type="entry name" value="DXP_reductoisomerase_N"/>
</dbReference>
<evidence type="ECO:0000256" key="1">
    <source>
        <dbReference type="ARBA" id="ARBA00005094"/>
    </source>
</evidence>
<sequence>MTQTKSLTILGATGSVGLATLDVVAEANERARAAGQPKAFEVVALTAHQDWQGLAEQAKATGARFVALGDPRHGDKLRAALSGQAVEIGLGPEALIDAAALPSDVVMAAIVGAAGLAPALAAARRGAQIALANKECLVCAGALFLKAVADGGGTILPVDSEHNAIFQVLDRSDRVEKLILTASGGPFRTWTAEAIAAATPEQAVAHPNWSMGQKISVDSATLMNKGLELIEAALLFGMPEHQIDVLVHPQSVIHSLVAYQDGSVLAQLGAADMRIPIAHALAWPARLITSSPRLDLAAIGKLDFEPPDLQRFPALTLARTALAKGGSAPTILNAANEMAVQAFLDRNVGFPEIAAIVSETMEEACRLGMDAALGDLDDVYAADQASRAIAVRQIGKRNFVSA</sequence>
<feature type="binding site" evidence="9">
    <location>
        <position position="159"/>
    </location>
    <ligand>
        <name>Mn(2+)</name>
        <dbReference type="ChEBI" id="CHEBI:29035"/>
    </ligand>
</feature>
<dbReference type="UniPathway" id="UPA00056">
    <property type="reaction ID" value="UER00092"/>
</dbReference>
<keyword evidence="5 9" id="KW-0560">Oxidoreductase</keyword>
<dbReference type="Proteomes" id="UP000245086">
    <property type="component" value="Unassembled WGS sequence"/>
</dbReference>
<dbReference type="NCBIfam" id="TIGR00243">
    <property type="entry name" value="Dxr"/>
    <property type="match status" value="1"/>
</dbReference>
<evidence type="ECO:0000259" key="11">
    <source>
        <dbReference type="Pfam" id="PF08436"/>
    </source>
</evidence>
<dbReference type="SUPFAM" id="SSF69055">
    <property type="entry name" value="1-deoxy-D-xylulose-5-phosphate reductoisomerase, C-terminal domain"/>
    <property type="match status" value="1"/>
</dbReference>
<comment type="caution">
    <text evidence="13">The sequence shown here is derived from an EMBL/GenBank/DDBJ whole genome shotgun (WGS) entry which is preliminary data.</text>
</comment>
<evidence type="ECO:0000256" key="8">
    <source>
        <dbReference type="ARBA" id="ARBA00048543"/>
    </source>
</evidence>
<dbReference type="Gene3D" id="1.10.1740.10">
    <property type="match status" value="1"/>
</dbReference>